<accession>A0A5K7S4U0</accession>
<dbReference type="KEGG" id="anf:AQPE_0656"/>
<organism evidence="1 2">
    <name type="scientific">Aquipluma nitroreducens</name>
    <dbReference type="NCBI Taxonomy" id="2010828"/>
    <lineage>
        <taxon>Bacteria</taxon>
        <taxon>Pseudomonadati</taxon>
        <taxon>Bacteroidota</taxon>
        <taxon>Bacteroidia</taxon>
        <taxon>Marinilabiliales</taxon>
        <taxon>Prolixibacteraceae</taxon>
        <taxon>Aquipluma</taxon>
    </lineage>
</organism>
<keyword evidence="2" id="KW-1185">Reference proteome</keyword>
<dbReference type="Proteomes" id="UP001193389">
    <property type="component" value="Chromosome"/>
</dbReference>
<evidence type="ECO:0000313" key="1">
    <source>
        <dbReference type="EMBL" id="BBE16517.1"/>
    </source>
</evidence>
<sequence length="38" mass="4274">MLLGINFMAKQNRFNGMHIKRKKKAYKIPLSPGSAGKV</sequence>
<evidence type="ECO:0000313" key="2">
    <source>
        <dbReference type="Proteomes" id="UP001193389"/>
    </source>
</evidence>
<dbReference type="AlphaFoldDB" id="A0A5K7S4U0"/>
<gene>
    <name evidence="1" type="ORF">AQPE_0656</name>
</gene>
<dbReference type="EMBL" id="AP018694">
    <property type="protein sequence ID" value="BBE16517.1"/>
    <property type="molecule type" value="Genomic_DNA"/>
</dbReference>
<reference evidence="1" key="1">
    <citation type="journal article" date="2020" name="Int. J. Syst. Evol. Microbiol.">
        <title>Aquipluma nitroreducens gen. nov. sp. nov., a novel facultatively anaerobic bacterium isolated from a freshwater lake.</title>
        <authorList>
            <person name="Watanabe M."/>
            <person name="Kojima H."/>
            <person name="Fukui M."/>
        </authorList>
    </citation>
    <scope>NUCLEOTIDE SEQUENCE</scope>
    <source>
        <strain evidence="1">MeG22</strain>
    </source>
</reference>
<protein>
    <submittedName>
        <fullName evidence="1">Uncharacterized protein</fullName>
    </submittedName>
</protein>
<name>A0A5K7S4U0_9BACT</name>
<proteinExistence type="predicted"/>